<dbReference type="InterPro" id="IPR036736">
    <property type="entry name" value="ACP-like_sf"/>
</dbReference>
<dbReference type="PANTHER" id="PTHR44845">
    <property type="entry name" value="CARRIER DOMAIN-CONTAINING PROTEIN"/>
    <property type="match status" value="1"/>
</dbReference>
<accession>A0A4Q0YWY6</accession>
<dbReference type="Proteomes" id="UP000290287">
    <property type="component" value="Unassembled WGS sequence"/>
</dbReference>
<dbReference type="AlphaFoldDB" id="A0A4Q0YWY6"/>
<dbReference type="OrthoDB" id="5817163at2"/>
<dbReference type="InterPro" id="IPR013120">
    <property type="entry name" value="FAR_NAD-bd"/>
</dbReference>
<evidence type="ECO:0000313" key="5">
    <source>
        <dbReference type="Proteomes" id="UP000290287"/>
    </source>
</evidence>
<feature type="domain" description="Carrier" evidence="3">
    <location>
        <begin position="40"/>
        <end position="115"/>
    </location>
</feature>
<dbReference type="Gene3D" id="1.10.1200.10">
    <property type="entry name" value="ACP-like"/>
    <property type="match status" value="1"/>
</dbReference>
<dbReference type="Pfam" id="PF07993">
    <property type="entry name" value="NAD_binding_4"/>
    <property type="match status" value="1"/>
</dbReference>
<reference evidence="4 5" key="1">
    <citation type="submission" date="2017-10" db="EMBL/GenBank/DDBJ databases">
        <title>Nyctiphanis sp. nov., isolated from the stomach of the euphausiid Nyctiphanes simplex (Hansen, 1911) in the Gulf of California.</title>
        <authorList>
            <person name="Gomez-Gil B."/>
            <person name="Aguilar-Mendez M."/>
            <person name="Lopez-Cortes A."/>
            <person name="Gomez-Gutierrez J."/>
            <person name="Roque A."/>
            <person name="Lang E."/>
            <person name="Gonzalez-Castillo A."/>
        </authorList>
    </citation>
    <scope>NUCLEOTIDE SEQUENCE [LARGE SCALE GENOMIC DNA]</scope>
    <source>
        <strain evidence="4 5">CAIM 600</strain>
    </source>
</reference>
<organism evidence="4 5">
    <name type="scientific">Veronia nyctiphanis</name>
    <dbReference type="NCBI Taxonomy" id="1278244"/>
    <lineage>
        <taxon>Bacteria</taxon>
        <taxon>Pseudomonadati</taxon>
        <taxon>Pseudomonadota</taxon>
        <taxon>Gammaproteobacteria</taxon>
        <taxon>Vibrionales</taxon>
        <taxon>Vibrionaceae</taxon>
        <taxon>Veronia</taxon>
    </lineage>
</organism>
<evidence type="ECO:0000313" key="4">
    <source>
        <dbReference type="EMBL" id="RXJ73561.1"/>
    </source>
</evidence>
<dbReference type="PROSITE" id="PS50075">
    <property type="entry name" value="CARRIER"/>
    <property type="match status" value="1"/>
</dbReference>
<dbReference type="Pfam" id="PF00550">
    <property type="entry name" value="PP-binding"/>
    <property type="match status" value="1"/>
</dbReference>
<dbReference type="PANTHER" id="PTHR44845:SF6">
    <property type="entry name" value="BETA-ALANINE-ACTIVATING ENZYME"/>
    <property type="match status" value="1"/>
</dbReference>
<name>A0A4Q0YWY6_9GAMM</name>
<dbReference type="SUPFAM" id="SSF47336">
    <property type="entry name" value="ACP-like"/>
    <property type="match status" value="1"/>
</dbReference>
<proteinExistence type="predicted"/>
<dbReference type="Gene3D" id="3.40.50.720">
    <property type="entry name" value="NAD(P)-binding Rossmann-like Domain"/>
    <property type="match status" value="1"/>
</dbReference>
<dbReference type="SUPFAM" id="SSF51735">
    <property type="entry name" value="NAD(P)-binding Rossmann-fold domains"/>
    <property type="match status" value="1"/>
</dbReference>
<dbReference type="RefSeq" id="WP_129121939.1">
    <property type="nucleotide sequence ID" value="NZ_PEIB01000008.1"/>
</dbReference>
<dbReference type="InterPro" id="IPR009081">
    <property type="entry name" value="PP-bd_ACP"/>
</dbReference>
<comment type="caution">
    <text evidence="4">The sequence shown here is derived from an EMBL/GenBank/DDBJ whole genome shotgun (WGS) entry which is preliminary data.</text>
</comment>
<keyword evidence="5" id="KW-1185">Reference proteome</keyword>
<dbReference type="SUPFAM" id="SSF56801">
    <property type="entry name" value="Acetyl-CoA synthetase-like"/>
    <property type="match status" value="1"/>
</dbReference>
<dbReference type="InterPro" id="IPR036291">
    <property type="entry name" value="NAD(P)-bd_dom_sf"/>
</dbReference>
<evidence type="ECO:0000259" key="3">
    <source>
        <dbReference type="PROSITE" id="PS50075"/>
    </source>
</evidence>
<dbReference type="EMBL" id="PEIB01000008">
    <property type="protein sequence ID" value="RXJ73561.1"/>
    <property type="molecule type" value="Genomic_DNA"/>
</dbReference>
<keyword evidence="1" id="KW-0596">Phosphopantetheine</keyword>
<protein>
    <recommendedName>
        <fullName evidence="3">Carrier domain-containing protein</fullName>
    </recommendedName>
</protein>
<sequence length="206" mass="22051">MLPSVVHTYSVLPTNASGKVDKKALSANLVDSDNEVSSDSDLSEFEAKVAAIWQEVLGVERVGRYDDFFLIGGQSLQSIQLATRLSSLMNETIPVSKVFDNPRLAELCQSLQSESKLELKDVHTEMAEDVAALSAELPSDINSCLSPKPSLVVLTGATGFVGAQLLNQLLQDPEISVICPVRADNSSHGMARVEAALLAQGLDIRA</sequence>
<evidence type="ECO:0000256" key="1">
    <source>
        <dbReference type="ARBA" id="ARBA00022450"/>
    </source>
</evidence>
<gene>
    <name evidence="4" type="ORF">CS022_08630</name>
</gene>
<keyword evidence="2" id="KW-0597">Phosphoprotein</keyword>
<evidence type="ECO:0000256" key="2">
    <source>
        <dbReference type="ARBA" id="ARBA00022553"/>
    </source>
</evidence>